<sequence>MAQLDRGTMCIMCQTLPLSQPNAQRHPYLKPIRRVDEADELGTESLYHCTVCQTHWLYQRDKWDACLGFKLWQGGLQAFNRRHVPLTFPTQSTVSKKTNMYKGPELLS</sequence>
<evidence type="ECO:0000313" key="2">
    <source>
        <dbReference type="Proteomes" id="UP000608923"/>
    </source>
</evidence>
<comment type="caution">
    <text evidence="1">The sequence shown here is derived from an EMBL/GenBank/DDBJ whole genome shotgun (WGS) entry which is preliminary data.</text>
</comment>
<proteinExistence type="predicted"/>
<dbReference type="Proteomes" id="UP000608923">
    <property type="component" value="Unassembled WGS sequence"/>
</dbReference>
<evidence type="ECO:0000313" key="1">
    <source>
        <dbReference type="EMBL" id="GHC38815.1"/>
    </source>
</evidence>
<name>A0A8H9IFI1_9BURK</name>
<reference evidence="2" key="1">
    <citation type="journal article" date="2019" name="Int. J. Syst. Evol. Microbiol.">
        <title>The Global Catalogue of Microorganisms (GCM) 10K type strain sequencing project: providing services to taxonomists for standard genome sequencing and annotation.</title>
        <authorList>
            <consortium name="The Broad Institute Genomics Platform"/>
            <consortium name="The Broad Institute Genome Sequencing Center for Infectious Disease"/>
            <person name="Wu L."/>
            <person name="Ma J."/>
        </authorList>
    </citation>
    <scope>NUCLEOTIDE SEQUENCE [LARGE SCALE GENOMIC DNA]</scope>
    <source>
        <strain evidence="2">KCTC 42083</strain>
    </source>
</reference>
<dbReference type="AlphaFoldDB" id="A0A8H9IFI1"/>
<organism evidence="1 2">
    <name type="scientific">Alcaligenes pakistanensis</name>
    <dbReference type="NCBI Taxonomy" id="1482717"/>
    <lineage>
        <taxon>Bacteria</taxon>
        <taxon>Pseudomonadati</taxon>
        <taxon>Pseudomonadota</taxon>
        <taxon>Betaproteobacteria</taxon>
        <taxon>Burkholderiales</taxon>
        <taxon>Alcaligenaceae</taxon>
        <taxon>Alcaligenes</taxon>
    </lineage>
</organism>
<protein>
    <submittedName>
        <fullName evidence="1">Uncharacterized protein</fullName>
    </submittedName>
</protein>
<gene>
    <name evidence="1" type="ORF">GCM10010096_05920</name>
</gene>
<dbReference type="EMBL" id="BMZN01000001">
    <property type="protein sequence ID" value="GHC38815.1"/>
    <property type="molecule type" value="Genomic_DNA"/>
</dbReference>
<keyword evidence="2" id="KW-1185">Reference proteome</keyword>
<accession>A0A8H9IFI1</accession>